<dbReference type="AlphaFoldDB" id="A0A2U3AMY5"/>
<comment type="caution">
    <text evidence="1">The sequence shown here is derived from an EMBL/GenBank/DDBJ whole genome shotgun (WGS) entry which is preliminary data.</text>
</comment>
<protein>
    <submittedName>
        <fullName evidence="1">Uncharacterized protein</fullName>
    </submittedName>
</protein>
<evidence type="ECO:0000313" key="2">
    <source>
        <dbReference type="Proteomes" id="UP000245938"/>
    </source>
</evidence>
<keyword evidence="2" id="KW-1185">Reference proteome</keyword>
<gene>
    <name evidence="1" type="ORF">DEX24_05020</name>
</gene>
<name>A0A2U3AMY5_9BACL</name>
<evidence type="ECO:0000313" key="1">
    <source>
        <dbReference type="EMBL" id="PWI25898.1"/>
    </source>
</evidence>
<dbReference type="EMBL" id="QFVR01000005">
    <property type="protein sequence ID" value="PWI25898.1"/>
    <property type="molecule type" value="Genomic_DNA"/>
</dbReference>
<proteinExistence type="predicted"/>
<dbReference type="OrthoDB" id="2456442at2"/>
<sequence>MTNHFAHAITLEKVNIFPHKLSKSTNSLQNKMNAAIECAHYIKVDLGDENIHIPRKIYNEPLMSIEMQLNSQLQQMQYYALFSRHYSWKVRLASIEGLMLMETLYDWTIPYLLLGTMDLSSEIQLACLRLLKTFEEYEITRITSMNQETFQWFCCNVKN</sequence>
<dbReference type="Proteomes" id="UP000245938">
    <property type="component" value="Unassembled WGS sequence"/>
</dbReference>
<reference evidence="1 2" key="1">
    <citation type="submission" date="2018-05" db="EMBL/GenBank/DDBJ databases">
        <title>Kurthia sibirica genome sequence.</title>
        <authorList>
            <person name="Maclea K.S."/>
            <person name="Goen A.E."/>
        </authorList>
    </citation>
    <scope>NUCLEOTIDE SEQUENCE [LARGE SCALE GENOMIC DNA]</scope>
    <source>
        <strain evidence="1 2">ATCC 49154</strain>
    </source>
</reference>
<accession>A0A2U3AMY5</accession>
<dbReference type="RefSeq" id="WP_109305319.1">
    <property type="nucleotide sequence ID" value="NZ_BJUF01000024.1"/>
</dbReference>
<organism evidence="1 2">
    <name type="scientific">Kurthia sibirica</name>
    <dbReference type="NCBI Taxonomy" id="202750"/>
    <lineage>
        <taxon>Bacteria</taxon>
        <taxon>Bacillati</taxon>
        <taxon>Bacillota</taxon>
        <taxon>Bacilli</taxon>
        <taxon>Bacillales</taxon>
        <taxon>Caryophanaceae</taxon>
        <taxon>Kurthia</taxon>
    </lineage>
</organism>